<keyword evidence="3" id="KW-1185">Reference proteome</keyword>
<comment type="caution">
    <text evidence="2">The sequence shown here is derived from an EMBL/GenBank/DDBJ whole genome shotgun (WGS) entry which is preliminary data.</text>
</comment>
<accession>A0AAE0XSK7</accession>
<dbReference type="Proteomes" id="UP001283361">
    <property type="component" value="Unassembled WGS sequence"/>
</dbReference>
<dbReference type="EMBL" id="JAWDGP010007719">
    <property type="protein sequence ID" value="KAK3707393.1"/>
    <property type="molecule type" value="Genomic_DNA"/>
</dbReference>
<evidence type="ECO:0000313" key="2">
    <source>
        <dbReference type="EMBL" id="KAK3707393.1"/>
    </source>
</evidence>
<protein>
    <submittedName>
        <fullName evidence="2">Uncharacterized protein</fullName>
    </submittedName>
</protein>
<feature type="compositionally biased region" description="Polar residues" evidence="1">
    <location>
        <begin position="13"/>
        <end position="26"/>
    </location>
</feature>
<proteinExistence type="predicted"/>
<feature type="region of interest" description="Disordered" evidence="1">
    <location>
        <begin position="1"/>
        <end position="30"/>
    </location>
</feature>
<organism evidence="2 3">
    <name type="scientific">Elysia crispata</name>
    <name type="common">lettuce slug</name>
    <dbReference type="NCBI Taxonomy" id="231223"/>
    <lineage>
        <taxon>Eukaryota</taxon>
        <taxon>Metazoa</taxon>
        <taxon>Spiralia</taxon>
        <taxon>Lophotrochozoa</taxon>
        <taxon>Mollusca</taxon>
        <taxon>Gastropoda</taxon>
        <taxon>Heterobranchia</taxon>
        <taxon>Euthyneura</taxon>
        <taxon>Panpulmonata</taxon>
        <taxon>Sacoglossa</taxon>
        <taxon>Placobranchoidea</taxon>
        <taxon>Plakobranchidae</taxon>
        <taxon>Elysia</taxon>
    </lineage>
</organism>
<sequence length="117" mass="12896">MHPSWLQFGPRLSTGQANTATTSSRANKSHHDGCAVCFRHNILTVGGLICRDNSGRGLPASARPLLPAFITLQSSQEVTHWAKFYVSPFQRVGRGRLVNCATERPNFKAENNQQDFG</sequence>
<name>A0AAE0XSK7_9GAST</name>
<evidence type="ECO:0000313" key="3">
    <source>
        <dbReference type="Proteomes" id="UP001283361"/>
    </source>
</evidence>
<gene>
    <name evidence="2" type="ORF">RRG08_034451</name>
</gene>
<dbReference type="AlphaFoldDB" id="A0AAE0XSK7"/>
<reference evidence="2" key="1">
    <citation type="journal article" date="2023" name="G3 (Bethesda)">
        <title>A reference genome for the long-term kleptoplast-retaining sea slug Elysia crispata morphotype clarki.</title>
        <authorList>
            <person name="Eastman K.E."/>
            <person name="Pendleton A.L."/>
            <person name="Shaikh M.A."/>
            <person name="Suttiyut T."/>
            <person name="Ogas R."/>
            <person name="Tomko P."/>
            <person name="Gavelis G."/>
            <person name="Widhalm J.R."/>
            <person name="Wisecaver J.H."/>
        </authorList>
    </citation>
    <scope>NUCLEOTIDE SEQUENCE</scope>
    <source>
        <strain evidence="2">ECLA1</strain>
    </source>
</reference>
<evidence type="ECO:0000256" key="1">
    <source>
        <dbReference type="SAM" id="MobiDB-lite"/>
    </source>
</evidence>